<feature type="compositionally biased region" description="Polar residues" evidence="1">
    <location>
        <begin position="150"/>
        <end position="163"/>
    </location>
</feature>
<evidence type="ECO:0000256" key="1">
    <source>
        <dbReference type="SAM" id="MobiDB-lite"/>
    </source>
</evidence>
<keyword evidence="3" id="KW-0695">RNA-directed DNA polymerase</keyword>
<dbReference type="InterPro" id="IPR012337">
    <property type="entry name" value="RNaseH-like_sf"/>
</dbReference>
<keyword evidence="3" id="KW-0808">Transferase</keyword>
<evidence type="ECO:0000313" key="3">
    <source>
        <dbReference type="EMBL" id="GFO01790.1"/>
    </source>
</evidence>
<dbReference type="Pfam" id="PF17921">
    <property type="entry name" value="Integrase_H2C2"/>
    <property type="match status" value="1"/>
</dbReference>
<dbReference type="FunFam" id="1.10.340.70:FF:000001">
    <property type="entry name" value="Retrovirus-related Pol polyprotein from transposon gypsy-like Protein"/>
    <property type="match status" value="1"/>
</dbReference>
<gene>
    <name evidence="3" type="ORF">PoB_002829500</name>
</gene>
<name>A0AAV4A355_9GAST</name>
<organism evidence="3 4">
    <name type="scientific">Plakobranchus ocellatus</name>
    <dbReference type="NCBI Taxonomy" id="259542"/>
    <lineage>
        <taxon>Eukaryota</taxon>
        <taxon>Metazoa</taxon>
        <taxon>Spiralia</taxon>
        <taxon>Lophotrochozoa</taxon>
        <taxon>Mollusca</taxon>
        <taxon>Gastropoda</taxon>
        <taxon>Heterobranchia</taxon>
        <taxon>Euthyneura</taxon>
        <taxon>Panpulmonata</taxon>
        <taxon>Sacoglossa</taxon>
        <taxon>Placobranchoidea</taxon>
        <taxon>Plakobranchidae</taxon>
        <taxon>Plakobranchus</taxon>
    </lineage>
</organism>
<comment type="caution">
    <text evidence="3">The sequence shown here is derived from an EMBL/GenBank/DDBJ whole genome shotgun (WGS) entry which is preliminary data.</text>
</comment>
<dbReference type="GO" id="GO:0003676">
    <property type="term" value="F:nucleic acid binding"/>
    <property type="evidence" value="ECO:0007669"/>
    <property type="project" value="InterPro"/>
</dbReference>
<keyword evidence="4" id="KW-1185">Reference proteome</keyword>
<dbReference type="PROSITE" id="PS50994">
    <property type="entry name" value="INTEGRASE"/>
    <property type="match status" value="1"/>
</dbReference>
<dbReference type="EMBL" id="BLXT01003539">
    <property type="protein sequence ID" value="GFO01790.1"/>
    <property type="molecule type" value="Genomic_DNA"/>
</dbReference>
<dbReference type="InterPro" id="IPR041588">
    <property type="entry name" value="Integrase_H2C2"/>
</dbReference>
<dbReference type="Gene3D" id="1.10.340.70">
    <property type="match status" value="1"/>
</dbReference>
<evidence type="ECO:0000313" key="4">
    <source>
        <dbReference type="Proteomes" id="UP000735302"/>
    </source>
</evidence>
<dbReference type="Gene3D" id="3.30.420.10">
    <property type="entry name" value="Ribonuclease H-like superfamily/Ribonuclease H"/>
    <property type="match status" value="1"/>
</dbReference>
<dbReference type="AlphaFoldDB" id="A0AAV4A355"/>
<dbReference type="Pfam" id="PF00665">
    <property type="entry name" value="rve"/>
    <property type="match status" value="1"/>
</dbReference>
<feature type="compositionally biased region" description="Polar residues" evidence="1">
    <location>
        <begin position="126"/>
        <end position="139"/>
    </location>
</feature>
<dbReference type="Proteomes" id="UP000735302">
    <property type="component" value="Unassembled WGS sequence"/>
</dbReference>
<dbReference type="InterPro" id="IPR036397">
    <property type="entry name" value="RNaseH_sf"/>
</dbReference>
<dbReference type="SUPFAM" id="SSF53098">
    <property type="entry name" value="Ribonuclease H-like"/>
    <property type="match status" value="1"/>
</dbReference>
<proteinExistence type="predicted"/>
<feature type="domain" description="Integrase catalytic" evidence="2">
    <location>
        <begin position="330"/>
        <end position="488"/>
    </location>
</feature>
<dbReference type="PANTHER" id="PTHR37984:SF15">
    <property type="entry name" value="INTEGRASE CATALYTIC DOMAIN-CONTAINING PROTEIN"/>
    <property type="match status" value="1"/>
</dbReference>
<dbReference type="InterPro" id="IPR001584">
    <property type="entry name" value="Integrase_cat-core"/>
</dbReference>
<dbReference type="InterPro" id="IPR050951">
    <property type="entry name" value="Retrovirus_Pol_polyprotein"/>
</dbReference>
<protein>
    <submittedName>
        <fullName evidence="3">Reverse transcriptase</fullName>
    </submittedName>
</protein>
<dbReference type="GO" id="GO:0003964">
    <property type="term" value="F:RNA-directed DNA polymerase activity"/>
    <property type="evidence" value="ECO:0007669"/>
    <property type="project" value="UniProtKB-KW"/>
</dbReference>
<evidence type="ECO:0000259" key="2">
    <source>
        <dbReference type="PROSITE" id="PS50994"/>
    </source>
</evidence>
<accession>A0AAV4A355</accession>
<dbReference type="FunFam" id="3.30.420.10:FF:000032">
    <property type="entry name" value="Retrovirus-related Pol polyprotein from transposon 297-like Protein"/>
    <property type="match status" value="1"/>
</dbReference>
<dbReference type="GO" id="GO:0015074">
    <property type="term" value="P:DNA integration"/>
    <property type="evidence" value="ECO:0007669"/>
    <property type="project" value="InterPro"/>
</dbReference>
<feature type="region of interest" description="Disordered" evidence="1">
    <location>
        <begin position="113"/>
        <end position="168"/>
    </location>
</feature>
<sequence length="583" mass="65478">MSSAPTLLTDKVTARPLPFLTAKVDGQACTELRDTGCNCLAVSKRLLNCNTYTGKREPCTLFDDSTVHLETAKCHIDSPFFTANAFVFALPNSIADVILGNISGVDDTPLRSYIENNKSDPEEGSRTSSNTANVGTRATTRAEIRRSRSQNDSSSGNQSTNIDGPTDKDTLFSLGPFQDMDVQSFRTEQLNDPSLKALRDSAFKSHTHLLKNDLLYRKAKKTGYEDQLVVPTNLREEIMRLCHETSLAGHLGITATKKKIFRRFTRPNITIDVKNYIGSCHQCQIHAPRLPKMPIDEMEAISKPFERVAIDEMETISKPFERVAIDEMEAISKPFERVANDIVGPLPMLKNKNQYILTLMDCGTRWPECSALREITSSVVANELFIMFTRLGVPKKLLSDNGQQLVSKAMKETFTLLSISQETSTPYHPQSNGMIERFNGSLKQMLRKLVEDKPASWDSFLPAVLFAYRYVPNASTGYSAFSLMYGRQVRGPTDIIADICDGRNNHAEEYVFVQRYVQHLEDKVKESGDIASRNAAQELKKHGEMRNKTAVVKEYKRGNKILILLPKDGNNLYMTYQGPYSIH</sequence>
<dbReference type="PANTHER" id="PTHR37984">
    <property type="entry name" value="PROTEIN CBG26694"/>
    <property type="match status" value="1"/>
</dbReference>
<reference evidence="3 4" key="1">
    <citation type="journal article" date="2021" name="Elife">
        <title>Chloroplast acquisition without the gene transfer in kleptoplastic sea slugs, Plakobranchus ocellatus.</title>
        <authorList>
            <person name="Maeda T."/>
            <person name="Takahashi S."/>
            <person name="Yoshida T."/>
            <person name="Shimamura S."/>
            <person name="Takaki Y."/>
            <person name="Nagai Y."/>
            <person name="Toyoda A."/>
            <person name="Suzuki Y."/>
            <person name="Arimoto A."/>
            <person name="Ishii H."/>
            <person name="Satoh N."/>
            <person name="Nishiyama T."/>
            <person name="Hasebe M."/>
            <person name="Maruyama T."/>
            <person name="Minagawa J."/>
            <person name="Obokata J."/>
            <person name="Shigenobu S."/>
        </authorList>
    </citation>
    <scope>NUCLEOTIDE SEQUENCE [LARGE SCALE GENOMIC DNA]</scope>
</reference>
<keyword evidence="3" id="KW-0548">Nucleotidyltransferase</keyword>